<evidence type="ECO:0000259" key="6">
    <source>
        <dbReference type="Pfam" id="PF04003"/>
    </source>
</evidence>
<evidence type="ECO:0000256" key="5">
    <source>
        <dbReference type="SAM" id="MobiDB-lite"/>
    </source>
</evidence>
<name>A0A8K0NWI8_LADFU</name>
<dbReference type="InterPro" id="IPR036322">
    <property type="entry name" value="WD40_repeat_dom_sf"/>
</dbReference>
<feature type="compositionally biased region" description="Acidic residues" evidence="5">
    <location>
        <begin position="608"/>
        <end position="621"/>
    </location>
</feature>
<evidence type="ECO:0000256" key="2">
    <source>
        <dbReference type="ARBA" id="ARBA00023242"/>
    </source>
</evidence>
<dbReference type="InterPro" id="IPR007148">
    <property type="entry name" value="SSU_processome_Utp12"/>
</dbReference>
<dbReference type="InterPro" id="IPR015943">
    <property type="entry name" value="WD40/YVTN_repeat-like_dom_sf"/>
</dbReference>
<dbReference type="InterPro" id="IPR052414">
    <property type="entry name" value="U3_snoRNA-assoc_WDR"/>
</dbReference>
<dbReference type="Gene3D" id="2.130.10.10">
    <property type="entry name" value="YVTN repeat-like/Quinoprotein amine dehydrogenase"/>
    <property type="match status" value="2"/>
</dbReference>
<evidence type="ECO:0000256" key="1">
    <source>
        <dbReference type="ARBA" id="ARBA00004123"/>
    </source>
</evidence>
<dbReference type="Pfam" id="PF04003">
    <property type="entry name" value="Utp12"/>
    <property type="match status" value="1"/>
</dbReference>
<reference evidence="7" key="2">
    <citation type="submission" date="2017-10" db="EMBL/GenBank/DDBJ databases">
        <title>Ladona fulva Genome sequencing and assembly.</title>
        <authorList>
            <person name="Murali S."/>
            <person name="Richards S."/>
            <person name="Bandaranaike D."/>
            <person name="Bellair M."/>
            <person name="Blankenburg K."/>
            <person name="Chao H."/>
            <person name="Dinh H."/>
            <person name="Doddapaneni H."/>
            <person name="Dugan-Rocha S."/>
            <person name="Elkadiri S."/>
            <person name="Gnanaolivu R."/>
            <person name="Hernandez B."/>
            <person name="Skinner E."/>
            <person name="Javaid M."/>
            <person name="Lee S."/>
            <person name="Li M."/>
            <person name="Ming W."/>
            <person name="Munidasa M."/>
            <person name="Muniz J."/>
            <person name="Nguyen L."/>
            <person name="Hughes D."/>
            <person name="Osuji N."/>
            <person name="Pu L.-L."/>
            <person name="Puazo M."/>
            <person name="Qu C."/>
            <person name="Quiroz J."/>
            <person name="Raj R."/>
            <person name="Weissenberger G."/>
            <person name="Xin Y."/>
            <person name="Zou X."/>
            <person name="Han Y."/>
            <person name="Worley K."/>
            <person name="Muzny D."/>
            <person name="Gibbs R."/>
        </authorList>
    </citation>
    <scope>NUCLEOTIDE SEQUENCE</scope>
    <source>
        <strain evidence="7">Sampled in the wild</strain>
    </source>
</reference>
<comment type="caution">
    <text evidence="7">The sequence shown here is derived from an EMBL/GenBank/DDBJ whole genome shotgun (WGS) entry which is preliminary data.</text>
</comment>
<feature type="region of interest" description="Disordered" evidence="5">
    <location>
        <begin position="563"/>
        <end position="621"/>
    </location>
</feature>
<feature type="compositionally biased region" description="Polar residues" evidence="5">
    <location>
        <begin position="373"/>
        <end position="382"/>
    </location>
</feature>
<evidence type="ECO:0000256" key="4">
    <source>
        <dbReference type="PROSITE-ProRule" id="PRU00221"/>
    </source>
</evidence>
<organism evidence="7 8">
    <name type="scientific">Ladona fulva</name>
    <name type="common">Scarce chaser dragonfly</name>
    <name type="synonym">Libellula fulva</name>
    <dbReference type="NCBI Taxonomy" id="123851"/>
    <lineage>
        <taxon>Eukaryota</taxon>
        <taxon>Metazoa</taxon>
        <taxon>Ecdysozoa</taxon>
        <taxon>Arthropoda</taxon>
        <taxon>Hexapoda</taxon>
        <taxon>Insecta</taxon>
        <taxon>Pterygota</taxon>
        <taxon>Palaeoptera</taxon>
        <taxon>Odonata</taxon>
        <taxon>Epiprocta</taxon>
        <taxon>Anisoptera</taxon>
        <taxon>Libelluloidea</taxon>
        <taxon>Libellulidae</taxon>
        <taxon>Ladona</taxon>
    </lineage>
</organism>
<evidence type="ECO:0000313" key="8">
    <source>
        <dbReference type="Proteomes" id="UP000792457"/>
    </source>
</evidence>
<feature type="region of interest" description="Disordered" evidence="5">
    <location>
        <begin position="373"/>
        <end position="396"/>
    </location>
</feature>
<dbReference type="SMART" id="SM00320">
    <property type="entry name" value="WD40"/>
    <property type="match status" value="4"/>
</dbReference>
<keyword evidence="8" id="KW-1185">Reference proteome</keyword>
<dbReference type="GO" id="GO:0005730">
    <property type="term" value="C:nucleolus"/>
    <property type="evidence" value="ECO:0007669"/>
    <property type="project" value="TreeGrafter"/>
</dbReference>
<comment type="similarity">
    <text evidence="3">Belongs to the UTP5 family.</text>
</comment>
<dbReference type="EMBL" id="KZ308190">
    <property type="protein sequence ID" value="KAG8224287.1"/>
    <property type="molecule type" value="Genomic_DNA"/>
</dbReference>
<dbReference type="InterPro" id="IPR001680">
    <property type="entry name" value="WD40_rpt"/>
</dbReference>
<reference evidence="7" key="1">
    <citation type="submission" date="2013-04" db="EMBL/GenBank/DDBJ databases">
        <authorList>
            <person name="Qu J."/>
            <person name="Murali S.C."/>
            <person name="Bandaranaike D."/>
            <person name="Bellair M."/>
            <person name="Blankenburg K."/>
            <person name="Chao H."/>
            <person name="Dinh H."/>
            <person name="Doddapaneni H."/>
            <person name="Downs B."/>
            <person name="Dugan-Rocha S."/>
            <person name="Elkadiri S."/>
            <person name="Gnanaolivu R.D."/>
            <person name="Hernandez B."/>
            <person name="Javaid M."/>
            <person name="Jayaseelan J.C."/>
            <person name="Lee S."/>
            <person name="Li M."/>
            <person name="Ming W."/>
            <person name="Munidasa M."/>
            <person name="Muniz J."/>
            <person name="Nguyen L."/>
            <person name="Ongeri F."/>
            <person name="Osuji N."/>
            <person name="Pu L.-L."/>
            <person name="Puazo M."/>
            <person name="Qu C."/>
            <person name="Quiroz J."/>
            <person name="Raj R."/>
            <person name="Weissenberger G."/>
            <person name="Xin Y."/>
            <person name="Zou X."/>
            <person name="Han Y."/>
            <person name="Richards S."/>
            <person name="Worley K."/>
            <person name="Muzny D."/>
            <person name="Gibbs R."/>
        </authorList>
    </citation>
    <scope>NUCLEOTIDE SEQUENCE</scope>
    <source>
        <strain evidence="7">Sampled in the wild</strain>
    </source>
</reference>
<sequence length="621" mass="67981">MAREGCSSFSGNGSYFAYCSPDGKLKIWDTATNVLKQEYTPNLHLSEPFSCICWLSLPAVGSKGKSHSPSARKKLRKSDPGESELLALGTKKGNIILYCIASGSAIGQLKDGHTKAINGLCYSSKRNSLFSCSSDKNVVEWKVNDRTIKSKWKAGKSALTSILDLQDGESLLVASSSISWWDVDNKEVLKTFTGHATSVDHMVYIPSDMDGKPYFISASSQDRVVNAWILDAESPELNACITFSLADTPEKMTVGIPTADNPNTTLSVVTASGVLQIFQHKLNGVRPKPLKPTLTVDIDCNGKPVNIFGVHDNEGTVLIAHGFSFGQLTFEKIPVKADSSHLHLVRHPKKAIRKEESETKVKVPEEGDALYLSTTQSGSASVSKRKKHGEDKISEAQLPMEERLNNLALSSTKKQPAGAKTPSIEHSAHLLLQGLHSKDRDILHNVFLNKDEKMIRNTVMRLPVTAIIPLVRELSQLIQKKGILAEAGVHWLHVVLLIHGAHLLASGMEELTPLLGIVESRTLLLPRLLRLRGRLGLLLEREGLRGQGASLAEPIQEAALVHCDESSDEDSMVNDIRAYSSESEDNWEEASEEEDDDDDGESLGKEDSEIDEKDIEEEGDG</sequence>
<dbReference type="GO" id="GO:0000462">
    <property type="term" value="P:maturation of SSU-rRNA from tricistronic rRNA transcript (SSU-rRNA, 5.8S rRNA, LSU-rRNA)"/>
    <property type="evidence" value="ECO:0007669"/>
    <property type="project" value="TreeGrafter"/>
</dbReference>
<gene>
    <name evidence="7" type="ORF">J437_LFUL005093</name>
</gene>
<dbReference type="Proteomes" id="UP000792457">
    <property type="component" value="Unassembled WGS sequence"/>
</dbReference>
<feature type="compositionally biased region" description="Acidic residues" evidence="5">
    <location>
        <begin position="582"/>
        <end position="601"/>
    </location>
</feature>
<feature type="repeat" description="WD" evidence="4">
    <location>
        <begin position="110"/>
        <end position="151"/>
    </location>
</feature>
<dbReference type="Pfam" id="PF00400">
    <property type="entry name" value="WD40"/>
    <property type="match status" value="2"/>
</dbReference>
<dbReference type="AlphaFoldDB" id="A0A8K0NWI8"/>
<dbReference type="PANTHER" id="PTHR44267">
    <property type="entry name" value="WD REPEAT-CONTAINING PROTEIN 43"/>
    <property type="match status" value="1"/>
</dbReference>
<proteinExistence type="inferred from homology"/>
<feature type="domain" description="Small-subunit processome Utp12" evidence="6">
    <location>
        <begin position="439"/>
        <end position="539"/>
    </location>
</feature>
<dbReference type="OrthoDB" id="30195at2759"/>
<dbReference type="PROSITE" id="PS50082">
    <property type="entry name" value="WD_REPEATS_2"/>
    <property type="match status" value="1"/>
</dbReference>
<dbReference type="SUPFAM" id="SSF50978">
    <property type="entry name" value="WD40 repeat-like"/>
    <property type="match status" value="1"/>
</dbReference>
<evidence type="ECO:0000313" key="7">
    <source>
        <dbReference type="EMBL" id="KAG8224287.1"/>
    </source>
</evidence>
<keyword evidence="4" id="KW-0853">WD repeat</keyword>
<keyword evidence="2" id="KW-0539">Nucleus</keyword>
<accession>A0A8K0NWI8</accession>
<protein>
    <recommendedName>
        <fullName evidence="6">Small-subunit processome Utp12 domain-containing protein</fullName>
    </recommendedName>
</protein>
<dbReference type="PANTHER" id="PTHR44267:SF1">
    <property type="entry name" value="WD REPEAT-CONTAINING PROTEIN 43"/>
    <property type="match status" value="1"/>
</dbReference>
<comment type="subcellular location">
    <subcellularLocation>
        <location evidence="1">Nucleus</location>
    </subcellularLocation>
</comment>
<evidence type="ECO:0000256" key="3">
    <source>
        <dbReference type="ARBA" id="ARBA00038335"/>
    </source>
</evidence>